<keyword evidence="4" id="KW-1185">Reference proteome</keyword>
<organism evidence="2 3">
    <name type="scientific">Xenorhabdus innexi</name>
    <dbReference type="NCBI Taxonomy" id="290109"/>
    <lineage>
        <taxon>Bacteria</taxon>
        <taxon>Pseudomonadati</taxon>
        <taxon>Pseudomonadota</taxon>
        <taxon>Gammaproteobacteria</taxon>
        <taxon>Enterobacterales</taxon>
        <taxon>Morganellaceae</taxon>
        <taxon>Xenorhabdus</taxon>
    </lineage>
</organism>
<evidence type="ECO:0000313" key="3">
    <source>
        <dbReference type="Proteomes" id="UP000196435"/>
    </source>
</evidence>
<dbReference type="EMBL" id="NIBU01000104">
    <property type="protein sequence ID" value="PHM27825.1"/>
    <property type="molecule type" value="Genomic_DNA"/>
</dbReference>
<dbReference type="Proteomes" id="UP000224871">
    <property type="component" value="Unassembled WGS sequence"/>
</dbReference>
<evidence type="ECO:0000313" key="4">
    <source>
        <dbReference type="Proteomes" id="UP000224871"/>
    </source>
</evidence>
<dbReference type="AlphaFoldDB" id="A0A1N6N0S7"/>
<reference evidence="3" key="1">
    <citation type="submission" date="2016-12" db="EMBL/GenBank/DDBJ databases">
        <authorList>
            <person name="Gaudriault S."/>
        </authorList>
    </citation>
    <scope>NUCLEOTIDE SEQUENCE [LARGE SCALE GENOMIC DNA]</scope>
    <source>
        <strain evidence="3">HGB1681 (deposited as PTA-6826 in the American Type Culture Collection)</strain>
    </source>
</reference>
<gene>
    <name evidence="1" type="ORF">Xinn_03909</name>
    <name evidence="2" type="ORF">XIS1_750011</name>
</gene>
<name>A0A1N6N0S7_9GAMM</name>
<reference evidence="2" key="2">
    <citation type="submission" date="2016-12" db="EMBL/GenBank/DDBJ databases">
        <authorList>
            <person name="Song W.-J."/>
            <person name="Kurnit D.M."/>
        </authorList>
    </citation>
    <scope>NUCLEOTIDE SEQUENCE [LARGE SCALE GENOMIC DNA]</scope>
    <source>
        <strain evidence="2">HGB1681</strain>
    </source>
</reference>
<evidence type="ECO:0000313" key="2">
    <source>
        <dbReference type="EMBL" id="SIP74670.1"/>
    </source>
</evidence>
<protein>
    <submittedName>
        <fullName evidence="2">Uncharacterized protein</fullName>
    </submittedName>
</protein>
<evidence type="ECO:0000313" key="1">
    <source>
        <dbReference type="EMBL" id="PHM27825.1"/>
    </source>
</evidence>
<accession>A0A1N6N0S7</accession>
<dbReference type="EMBL" id="FTLG01000220">
    <property type="protein sequence ID" value="SIP74670.1"/>
    <property type="molecule type" value="Genomic_DNA"/>
</dbReference>
<dbReference type="Proteomes" id="UP000196435">
    <property type="component" value="Unassembled WGS sequence"/>
</dbReference>
<reference evidence="1 4" key="3">
    <citation type="journal article" date="2017" name="Nat. Microbiol.">
        <title>Natural product diversity associated with the nematode symbionts Photorhabdus and Xenorhabdus.</title>
        <authorList>
            <person name="Tobias N.J."/>
            <person name="Wolff H."/>
            <person name="Djahanschiri B."/>
            <person name="Grundmann F."/>
            <person name="Kronenwerth M."/>
            <person name="Shi Y.M."/>
            <person name="Simonyi S."/>
            <person name="Grun P."/>
            <person name="Shapiro-Ilan D."/>
            <person name="Pidot S.J."/>
            <person name="Stinear T.P."/>
            <person name="Ebersberger I."/>
            <person name="Bode H.B."/>
        </authorList>
    </citation>
    <scope>NUCLEOTIDE SEQUENCE [LARGE SCALE GENOMIC DNA]</scope>
    <source>
        <strain evidence="1 4">DSM 16336</strain>
    </source>
</reference>
<proteinExistence type="predicted"/>
<sequence>MRLLMNVELSQEQNKFYTMISSYPRISIFWDWQICEIDFYLWERDKDTLSIGEKALAQFFISVWTKNSKWEFDFTEAGLFLGKEERQLIANWILEPFWP</sequence>